<evidence type="ECO:0000313" key="2">
    <source>
        <dbReference type="EnsemblMetazoa" id="GBRI040597-PA"/>
    </source>
</evidence>
<accession>A0A1A9X1D0</accession>
<feature type="region of interest" description="Disordered" evidence="1">
    <location>
        <begin position="223"/>
        <end position="265"/>
    </location>
</feature>
<dbReference type="AlphaFoldDB" id="A0A1A9X1D0"/>
<dbReference type="STRING" id="37001.A0A1A9X1D0"/>
<evidence type="ECO:0000256" key="1">
    <source>
        <dbReference type="SAM" id="MobiDB-lite"/>
    </source>
</evidence>
<dbReference type="EnsemblMetazoa" id="GBRI040597-RA">
    <property type="protein sequence ID" value="GBRI040597-PA"/>
    <property type="gene ID" value="GBRI040597"/>
</dbReference>
<name>A0A1A9X1D0_9MUSC</name>
<protein>
    <submittedName>
        <fullName evidence="2">Uncharacterized protein</fullName>
    </submittedName>
</protein>
<organism evidence="2 3">
    <name type="scientific">Glossina brevipalpis</name>
    <dbReference type="NCBI Taxonomy" id="37001"/>
    <lineage>
        <taxon>Eukaryota</taxon>
        <taxon>Metazoa</taxon>
        <taxon>Ecdysozoa</taxon>
        <taxon>Arthropoda</taxon>
        <taxon>Hexapoda</taxon>
        <taxon>Insecta</taxon>
        <taxon>Pterygota</taxon>
        <taxon>Neoptera</taxon>
        <taxon>Endopterygota</taxon>
        <taxon>Diptera</taxon>
        <taxon>Brachycera</taxon>
        <taxon>Muscomorpha</taxon>
        <taxon>Hippoboscoidea</taxon>
        <taxon>Glossinidae</taxon>
        <taxon>Glossina</taxon>
    </lineage>
</organism>
<reference evidence="2" key="2">
    <citation type="submission" date="2020-05" db="UniProtKB">
        <authorList>
            <consortium name="EnsemblMetazoa"/>
        </authorList>
    </citation>
    <scope>IDENTIFICATION</scope>
    <source>
        <strain evidence="2">IAEA</strain>
    </source>
</reference>
<proteinExistence type="predicted"/>
<sequence>MDYLMVKKESSYDWDGIEVGNPNCDNSGLFFNRMQLIMFAFVDLKHIKHERVDKKLGDAKMLNEENKENLQENLQENKIPAPNIDEVESIVKLVVKATKIDAITNIIPEENKMLGECKEESGNVERERAQDDRIPVPNVVAAWSAAKAVKATSHGAIPKIIPKQNKIIDEYKKKKEYAERERPQEERNKHVFRSRPMPNFNYCHEKLKKQAVVHNVTIPVTPQVLKRSHKTGQGSEQKCHRSREHKQSAEAIHRNYEEKKKQLKK</sequence>
<evidence type="ECO:0000313" key="3">
    <source>
        <dbReference type="Proteomes" id="UP000091820"/>
    </source>
</evidence>
<keyword evidence="3" id="KW-1185">Reference proteome</keyword>
<dbReference type="Proteomes" id="UP000091820">
    <property type="component" value="Unassembled WGS sequence"/>
</dbReference>
<reference evidence="3" key="1">
    <citation type="submission" date="2014-03" db="EMBL/GenBank/DDBJ databases">
        <authorList>
            <person name="Aksoy S."/>
            <person name="Warren W."/>
            <person name="Wilson R.K."/>
        </authorList>
    </citation>
    <scope>NUCLEOTIDE SEQUENCE [LARGE SCALE GENOMIC DNA]</scope>
    <source>
        <strain evidence="3">IAEA</strain>
    </source>
</reference>
<dbReference type="VEuPathDB" id="VectorBase:GBRI040597"/>
<feature type="compositionally biased region" description="Basic and acidic residues" evidence="1">
    <location>
        <begin position="245"/>
        <end position="265"/>
    </location>
</feature>